<dbReference type="SUPFAM" id="SSF50692">
    <property type="entry name" value="ADC-like"/>
    <property type="match status" value="1"/>
</dbReference>
<organism evidence="2">
    <name type="scientific">Hellea balneolensis</name>
    <dbReference type="NCBI Taxonomy" id="287478"/>
    <lineage>
        <taxon>Bacteria</taxon>
        <taxon>Pseudomonadati</taxon>
        <taxon>Pseudomonadota</taxon>
        <taxon>Alphaproteobacteria</taxon>
        <taxon>Maricaulales</taxon>
        <taxon>Robiginitomaculaceae</taxon>
        <taxon>Hellea</taxon>
    </lineage>
</organism>
<dbReference type="Gene3D" id="3.40.50.12440">
    <property type="match status" value="1"/>
</dbReference>
<dbReference type="InterPro" id="IPR050123">
    <property type="entry name" value="Prok_molybdopt-oxidoreductase"/>
</dbReference>
<gene>
    <name evidence="2" type="ORF">ENJ46_03405</name>
</gene>
<dbReference type="Proteomes" id="UP000886042">
    <property type="component" value="Unassembled WGS sequence"/>
</dbReference>
<accession>A0A7C3C5J8</accession>
<feature type="domain" description="Molybdopterin dinucleotide-binding" evidence="1">
    <location>
        <begin position="2"/>
        <end position="75"/>
    </location>
</feature>
<reference evidence="2" key="1">
    <citation type="journal article" date="2020" name="mSystems">
        <title>Genome- and Community-Level Interaction Insights into Carbon Utilization and Element Cycling Functions of Hydrothermarchaeota in Hydrothermal Sediment.</title>
        <authorList>
            <person name="Zhou Z."/>
            <person name="Liu Y."/>
            <person name="Xu W."/>
            <person name="Pan J."/>
            <person name="Luo Z.H."/>
            <person name="Li M."/>
        </authorList>
    </citation>
    <scope>NUCLEOTIDE SEQUENCE [LARGE SCALE GENOMIC DNA]</scope>
    <source>
        <strain evidence="2">HyVt-489</strain>
    </source>
</reference>
<name>A0A7C3C5J8_9PROT</name>
<dbReference type="InterPro" id="IPR009010">
    <property type="entry name" value="Asp_de-COase-like_dom_sf"/>
</dbReference>
<proteinExistence type="predicted"/>
<comment type="caution">
    <text evidence="2">The sequence shown here is derived from an EMBL/GenBank/DDBJ whole genome shotgun (WGS) entry which is preliminary data.</text>
</comment>
<dbReference type="AlphaFoldDB" id="A0A7C3C5J8"/>
<dbReference type="InterPro" id="IPR006657">
    <property type="entry name" value="MoPterin_dinucl-bd_dom"/>
</dbReference>
<feature type="non-terminal residue" evidence="2">
    <location>
        <position position="1"/>
    </location>
</feature>
<evidence type="ECO:0000313" key="2">
    <source>
        <dbReference type="EMBL" id="HFB54948.1"/>
    </source>
</evidence>
<dbReference type="GO" id="GO:0045333">
    <property type="term" value="P:cellular respiration"/>
    <property type="evidence" value="ECO:0007669"/>
    <property type="project" value="UniProtKB-ARBA"/>
</dbReference>
<protein>
    <recommendedName>
        <fullName evidence="1">Molybdopterin dinucleotide-binding domain-containing protein</fullName>
    </recommendedName>
</protein>
<dbReference type="GO" id="GO:0016491">
    <property type="term" value="F:oxidoreductase activity"/>
    <property type="evidence" value="ECO:0007669"/>
    <property type="project" value="InterPro"/>
</dbReference>
<sequence length="127" mass="14214">IDVEDNDWIEVYNTNGAISARAVVSQRVPEGMSMMYHAQEKTMNTPGNTITGKRGGIHNSVTKAVVKPTHMIGGYAQMSWGFNYYGTVGSNRDEFVIVRKAPKLDWMEEDYEEGQPINLEWVKGAAE</sequence>
<dbReference type="EMBL" id="DRMN01000226">
    <property type="protein sequence ID" value="HFB54948.1"/>
    <property type="molecule type" value="Genomic_DNA"/>
</dbReference>
<dbReference type="GO" id="GO:0016020">
    <property type="term" value="C:membrane"/>
    <property type="evidence" value="ECO:0007669"/>
    <property type="project" value="TreeGrafter"/>
</dbReference>
<dbReference type="PANTHER" id="PTHR43105">
    <property type="entry name" value="RESPIRATORY NITRATE REDUCTASE"/>
    <property type="match status" value="1"/>
</dbReference>
<dbReference type="Pfam" id="PF01568">
    <property type="entry name" value="Molydop_binding"/>
    <property type="match status" value="1"/>
</dbReference>
<dbReference type="PANTHER" id="PTHR43105:SF2">
    <property type="entry name" value="RESPIRATORY NITRATE REDUCTASE 2 ALPHA CHAIN"/>
    <property type="match status" value="1"/>
</dbReference>
<dbReference type="GO" id="GO:1990204">
    <property type="term" value="C:oxidoreductase complex"/>
    <property type="evidence" value="ECO:0007669"/>
    <property type="project" value="UniProtKB-ARBA"/>
</dbReference>
<dbReference type="GO" id="GO:0043546">
    <property type="term" value="F:molybdopterin cofactor binding"/>
    <property type="evidence" value="ECO:0007669"/>
    <property type="project" value="InterPro"/>
</dbReference>
<evidence type="ECO:0000259" key="1">
    <source>
        <dbReference type="Pfam" id="PF01568"/>
    </source>
</evidence>